<evidence type="ECO:0000313" key="2">
    <source>
        <dbReference type="Proteomes" id="UP000566819"/>
    </source>
</evidence>
<dbReference type="GO" id="GO:0001228">
    <property type="term" value="F:DNA-binding transcription activator activity, RNA polymerase II-specific"/>
    <property type="evidence" value="ECO:0007669"/>
    <property type="project" value="TreeGrafter"/>
</dbReference>
<name>A0A8H4R8E5_9HELO</name>
<proteinExistence type="predicted"/>
<protein>
    <submittedName>
        <fullName evidence="1">Uncharacterized protein</fullName>
    </submittedName>
</protein>
<dbReference type="EMBL" id="JAAMPI010001553">
    <property type="protein sequence ID" value="KAF4624788.1"/>
    <property type="molecule type" value="Genomic_DNA"/>
</dbReference>
<dbReference type="InterPro" id="IPR053157">
    <property type="entry name" value="Sterol_Uptake_Regulator"/>
</dbReference>
<dbReference type="Proteomes" id="UP000566819">
    <property type="component" value="Unassembled WGS sequence"/>
</dbReference>
<keyword evidence="2" id="KW-1185">Reference proteome</keyword>
<dbReference type="PANTHER" id="PTHR47784:SF4">
    <property type="entry name" value="ZN(II)2CYS6 TRANSCRIPTION FACTOR (EUROFUNG)"/>
    <property type="match status" value="1"/>
</dbReference>
<reference evidence="1 2" key="1">
    <citation type="submission" date="2020-03" db="EMBL/GenBank/DDBJ databases">
        <title>Draft Genome Sequence of Cudoniella acicularis.</title>
        <authorList>
            <person name="Buettner E."/>
            <person name="Kellner H."/>
        </authorList>
    </citation>
    <scope>NUCLEOTIDE SEQUENCE [LARGE SCALE GENOMIC DNA]</scope>
    <source>
        <strain evidence="1 2">DSM 108380</strain>
    </source>
</reference>
<gene>
    <name evidence="1" type="ORF">G7Y89_g13379</name>
</gene>
<sequence>MYEVLAISALHLSTCRAGKSNLYREESTNLQVEALKLFNQSVQEINSENLVPAFLFSGILGVYSFADTFATPSGDINIFLDRLTQSIQLLQGVRKLFSASWDELSKSEIKYMMQFGNKQEENPAANEVAQHFEKLQLEICQLESVDENQAAAYNKAITQLIWAYKSGISSTAFDGTHTSSMVTSWPVMVSSEYTDLLSQREPEALIVLAYFAVLAHYCRDYWAIGNSGQYLLRALESYLGPKWETWLEWPKSVVFGAGNSLVYFDRLGMVDG</sequence>
<evidence type="ECO:0000313" key="1">
    <source>
        <dbReference type="EMBL" id="KAF4624788.1"/>
    </source>
</evidence>
<accession>A0A8H4R8E5</accession>
<organism evidence="1 2">
    <name type="scientific">Cudoniella acicularis</name>
    <dbReference type="NCBI Taxonomy" id="354080"/>
    <lineage>
        <taxon>Eukaryota</taxon>
        <taxon>Fungi</taxon>
        <taxon>Dikarya</taxon>
        <taxon>Ascomycota</taxon>
        <taxon>Pezizomycotina</taxon>
        <taxon>Leotiomycetes</taxon>
        <taxon>Helotiales</taxon>
        <taxon>Tricladiaceae</taxon>
        <taxon>Cudoniella</taxon>
    </lineage>
</organism>
<comment type="caution">
    <text evidence="1">The sequence shown here is derived from an EMBL/GenBank/DDBJ whole genome shotgun (WGS) entry which is preliminary data.</text>
</comment>
<dbReference type="AlphaFoldDB" id="A0A8H4R8E5"/>
<dbReference type="OrthoDB" id="4937900at2759"/>
<dbReference type="PANTHER" id="PTHR47784">
    <property type="entry name" value="STEROL UPTAKE CONTROL PROTEIN 2"/>
    <property type="match status" value="1"/>
</dbReference>